<dbReference type="Proteomes" id="UP000281549">
    <property type="component" value="Unassembled WGS sequence"/>
</dbReference>
<dbReference type="PROSITE" id="PS50255">
    <property type="entry name" value="CYTOCHROME_B5_2"/>
    <property type="match status" value="1"/>
</dbReference>
<dbReference type="PRINTS" id="PR00363">
    <property type="entry name" value="CYTOCHROMEB5"/>
</dbReference>
<dbReference type="InterPro" id="IPR018506">
    <property type="entry name" value="Cyt_B5_heme-BS"/>
</dbReference>
<evidence type="ECO:0000256" key="3">
    <source>
        <dbReference type="ARBA" id="ARBA00023004"/>
    </source>
</evidence>
<evidence type="ECO:0000256" key="1">
    <source>
        <dbReference type="ARBA" id="ARBA00022617"/>
    </source>
</evidence>
<gene>
    <name evidence="7" type="ORF">ROZALSC1DRAFT_3946</name>
</gene>
<proteinExistence type="inferred from homology"/>
<reference evidence="8" key="1">
    <citation type="journal article" date="2018" name="Nat. Microbiol.">
        <title>Leveraging single-cell genomics to expand the fungal tree of life.</title>
        <authorList>
            <person name="Ahrendt S.R."/>
            <person name="Quandt C.A."/>
            <person name="Ciobanu D."/>
            <person name="Clum A."/>
            <person name="Salamov A."/>
            <person name="Andreopoulos B."/>
            <person name="Cheng J.F."/>
            <person name="Woyke T."/>
            <person name="Pelin A."/>
            <person name="Henrissat B."/>
            <person name="Reynolds N.K."/>
            <person name="Benny G.L."/>
            <person name="Smith M.E."/>
            <person name="James T.Y."/>
            <person name="Grigoriev I.V."/>
        </authorList>
    </citation>
    <scope>NUCLEOTIDE SEQUENCE [LARGE SCALE GENOMIC DNA]</scope>
    <source>
        <strain evidence="8">CSF55</strain>
    </source>
</reference>
<organism evidence="7 8">
    <name type="scientific">Rozella allomycis (strain CSF55)</name>
    <dbReference type="NCBI Taxonomy" id="988480"/>
    <lineage>
        <taxon>Eukaryota</taxon>
        <taxon>Fungi</taxon>
        <taxon>Fungi incertae sedis</taxon>
        <taxon>Cryptomycota</taxon>
        <taxon>Cryptomycota incertae sedis</taxon>
        <taxon>Rozella</taxon>
    </lineage>
</organism>
<dbReference type="SUPFAM" id="SSF55856">
    <property type="entry name" value="Cytochrome b5-like heme/steroid binding domain"/>
    <property type="match status" value="1"/>
</dbReference>
<sequence length="65" mass="7446">IWVIYKDRVYDVTKFLDDHPGGSDIIKQYAGEDISELIQEESIHVHSKAALEILETLYIGNVKKT</sequence>
<dbReference type="Pfam" id="PF00173">
    <property type="entry name" value="Cyt-b5"/>
    <property type="match status" value="1"/>
</dbReference>
<name>A0A4V1IZS3_ROZAC</name>
<evidence type="ECO:0000256" key="4">
    <source>
        <dbReference type="ARBA" id="ARBA00038168"/>
    </source>
</evidence>
<dbReference type="GO" id="GO:0016020">
    <property type="term" value="C:membrane"/>
    <property type="evidence" value="ECO:0007669"/>
    <property type="project" value="TreeGrafter"/>
</dbReference>
<dbReference type="GO" id="GO:0020037">
    <property type="term" value="F:heme binding"/>
    <property type="evidence" value="ECO:0007669"/>
    <property type="project" value="UniProtKB-UniRule"/>
</dbReference>
<evidence type="ECO:0000256" key="2">
    <source>
        <dbReference type="ARBA" id="ARBA00022723"/>
    </source>
</evidence>
<dbReference type="InterPro" id="IPR050668">
    <property type="entry name" value="Cytochrome_b5"/>
</dbReference>
<feature type="non-terminal residue" evidence="7">
    <location>
        <position position="1"/>
    </location>
</feature>
<protein>
    <submittedName>
        <fullName evidence="7">Cytochrome b5</fullName>
    </submittedName>
</protein>
<feature type="domain" description="Cytochrome b5 heme-binding" evidence="6">
    <location>
        <begin position="1"/>
        <end position="63"/>
    </location>
</feature>
<dbReference type="InterPro" id="IPR036400">
    <property type="entry name" value="Cyt_B5-like_heme/steroid_sf"/>
</dbReference>
<dbReference type="FunFam" id="3.10.120.10:FF:000007">
    <property type="entry name" value="Sulfite oxidase, mitochondrial"/>
    <property type="match status" value="1"/>
</dbReference>
<evidence type="ECO:0000313" key="8">
    <source>
        <dbReference type="Proteomes" id="UP000281549"/>
    </source>
</evidence>
<accession>A0A4V1IZS3</accession>
<evidence type="ECO:0000313" key="7">
    <source>
        <dbReference type="EMBL" id="RKP19059.1"/>
    </source>
</evidence>
<dbReference type="SMART" id="SM01117">
    <property type="entry name" value="Cyt-b5"/>
    <property type="match status" value="1"/>
</dbReference>
<keyword evidence="2 5" id="KW-0479">Metal-binding</keyword>
<keyword evidence="3 5" id="KW-0408">Iron</keyword>
<dbReference type="InterPro" id="IPR001199">
    <property type="entry name" value="Cyt_B5-like_heme/steroid-bd"/>
</dbReference>
<keyword evidence="1 5" id="KW-0349">Heme</keyword>
<dbReference type="GO" id="GO:0046872">
    <property type="term" value="F:metal ion binding"/>
    <property type="evidence" value="ECO:0007669"/>
    <property type="project" value="UniProtKB-UniRule"/>
</dbReference>
<dbReference type="EMBL" id="ML005306">
    <property type="protein sequence ID" value="RKP19059.1"/>
    <property type="molecule type" value="Genomic_DNA"/>
</dbReference>
<dbReference type="AlphaFoldDB" id="A0A4V1IZS3"/>
<evidence type="ECO:0000256" key="5">
    <source>
        <dbReference type="RuleBase" id="RU362121"/>
    </source>
</evidence>
<evidence type="ECO:0000259" key="6">
    <source>
        <dbReference type="PROSITE" id="PS50255"/>
    </source>
</evidence>
<dbReference type="Gene3D" id="3.10.120.10">
    <property type="entry name" value="Cytochrome b5-like heme/steroid binding domain"/>
    <property type="match status" value="1"/>
</dbReference>
<dbReference type="PANTHER" id="PTHR19359">
    <property type="entry name" value="CYTOCHROME B5"/>
    <property type="match status" value="1"/>
</dbReference>
<feature type="non-terminal residue" evidence="7">
    <location>
        <position position="65"/>
    </location>
</feature>
<comment type="similarity">
    <text evidence="4 5">Belongs to the cytochrome b5 family.</text>
</comment>
<dbReference type="PROSITE" id="PS00191">
    <property type="entry name" value="CYTOCHROME_B5_1"/>
    <property type="match status" value="1"/>
</dbReference>